<name>A0A5P9JQ58_9HYPH</name>
<dbReference type="PANTHER" id="PTHR32507">
    <property type="entry name" value="NA(+)/H(+) ANTIPORTER 1"/>
    <property type="match status" value="1"/>
</dbReference>
<dbReference type="KEGG" id="mico:GDR74_00990"/>
<dbReference type="Pfam" id="PF00999">
    <property type="entry name" value="Na_H_Exchanger"/>
    <property type="match status" value="1"/>
</dbReference>
<evidence type="ECO:0000256" key="7">
    <source>
        <dbReference type="ARBA" id="ARBA00023136"/>
    </source>
</evidence>
<feature type="transmembrane region" description="Helical" evidence="9">
    <location>
        <begin position="346"/>
        <end position="364"/>
    </location>
</feature>
<dbReference type="EMBL" id="CP045423">
    <property type="protein sequence ID" value="QFU14902.1"/>
    <property type="molecule type" value="Genomic_DNA"/>
</dbReference>
<feature type="transmembrane region" description="Helical" evidence="9">
    <location>
        <begin position="6"/>
        <end position="25"/>
    </location>
</feature>
<feature type="transmembrane region" description="Helical" evidence="9">
    <location>
        <begin position="316"/>
        <end position="339"/>
    </location>
</feature>
<keyword evidence="2" id="KW-0813">Transport</keyword>
<evidence type="ECO:0000256" key="5">
    <source>
        <dbReference type="ARBA" id="ARBA00022989"/>
    </source>
</evidence>
<keyword evidence="12" id="KW-1185">Reference proteome</keyword>
<feature type="compositionally biased region" description="Pro residues" evidence="8">
    <location>
        <begin position="426"/>
        <end position="439"/>
    </location>
</feature>
<reference evidence="11 12" key="1">
    <citation type="submission" date="2019-10" db="EMBL/GenBank/DDBJ databases">
        <title>Isolation, Identification of Microvirga thermotolerans HR1, a novel thermophilic bacterium and Comparative Genomics of the genus Microvirga.</title>
        <authorList>
            <person name="Li J."/>
            <person name="Zhang W."/>
            <person name="Lin M."/>
            <person name="Wang J."/>
        </authorList>
    </citation>
    <scope>NUCLEOTIDE SEQUENCE [LARGE SCALE GENOMIC DNA]</scope>
    <source>
        <strain evidence="11 12">HR1</strain>
    </source>
</reference>
<comment type="subcellular location">
    <subcellularLocation>
        <location evidence="1">Cell membrane</location>
        <topology evidence="1">Multi-pass membrane protein</topology>
    </subcellularLocation>
</comment>
<evidence type="ECO:0000259" key="10">
    <source>
        <dbReference type="Pfam" id="PF00999"/>
    </source>
</evidence>
<evidence type="ECO:0000256" key="2">
    <source>
        <dbReference type="ARBA" id="ARBA00022448"/>
    </source>
</evidence>
<dbReference type="Proteomes" id="UP000325614">
    <property type="component" value="Chromosome"/>
</dbReference>
<accession>A0A5P9JQ58</accession>
<feature type="transmembrane region" description="Helical" evidence="9">
    <location>
        <begin position="94"/>
        <end position="117"/>
    </location>
</feature>
<feature type="domain" description="Cation/H+ exchanger transmembrane" evidence="10">
    <location>
        <begin position="16"/>
        <end position="400"/>
    </location>
</feature>
<sequence length="439" mass="46292">MDPYIVVLTGFGAVVLLTAWLPMVLKDLPLTLPIACVALGAAIFAVPDVPGVIPHPGERIALVERLSELVVIIALLGAGLKIDRPFGWFRWRIAWRLLGIAMPLTIAALALLGHGLLGLGAATALLLAAALAPTDPVLASDVQVGPPGSGEEDEVRFSLTSEAGLNDGLAFPFVLLAVFLTRDAGAGTFAEWLVYAVGWKIAVGAGVGYLAGRGLGWLTFHLPNRARLSRTGVGFVALGITCLVYGLCEMARGYGFLGVFVAALALRATQAGHPYHKRLHDFAEELERLLMMMVLVLFGGTITGAGLLAALTWPAVVFAVLAIFLVRPLAGWICLLGVPRPADEKLAIGFFGIRGIGSIYYLAYALQRGRFEAPDLLWSTAGLIVLVSILLHGVTVTPAMSRLDRRRRARVPEAPIPPRGEALPSADPPSPGPGSAPGP</sequence>
<evidence type="ECO:0000313" key="12">
    <source>
        <dbReference type="Proteomes" id="UP000325614"/>
    </source>
</evidence>
<keyword evidence="5 9" id="KW-1133">Transmembrane helix</keyword>
<evidence type="ECO:0000256" key="6">
    <source>
        <dbReference type="ARBA" id="ARBA00023065"/>
    </source>
</evidence>
<evidence type="ECO:0000256" key="4">
    <source>
        <dbReference type="ARBA" id="ARBA00022692"/>
    </source>
</evidence>
<dbReference type="RefSeq" id="WP_152584552.1">
    <property type="nucleotide sequence ID" value="NZ_CP045423.1"/>
</dbReference>
<feature type="region of interest" description="Disordered" evidence="8">
    <location>
        <begin position="407"/>
        <end position="439"/>
    </location>
</feature>
<keyword evidence="3" id="KW-0050">Antiport</keyword>
<dbReference type="GO" id="GO:0015297">
    <property type="term" value="F:antiporter activity"/>
    <property type="evidence" value="ECO:0007669"/>
    <property type="project" value="UniProtKB-KW"/>
</dbReference>
<keyword evidence="7 9" id="KW-0472">Membrane</keyword>
<gene>
    <name evidence="11" type="ORF">GDR74_00990</name>
</gene>
<protein>
    <submittedName>
        <fullName evidence="11">Sodium:proton antiporter</fullName>
    </submittedName>
</protein>
<evidence type="ECO:0000256" key="9">
    <source>
        <dbReference type="SAM" id="Phobius"/>
    </source>
</evidence>
<evidence type="ECO:0000256" key="3">
    <source>
        <dbReference type="ARBA" id="ARBA00022449"/>
    </source>
</evidence>
<feature type="transmembrane region" description="Helical" evidence="9">
    <location>
        <begin position="253"/>
        <end position="269"/>
    </location>
</feature>
<organism evidence="11 12">
    <name type="scientific">Microvirga thermotolerans</name>
    <dbReference type="NCBI Taxonomy" id="2651334"/>
    <lineage>
        <taxon>Bacteria</taxon>
        <taxon>Pseudomonadati</taxon>
        <taxon>Pseudomonadota</taxon>
        <taxon>Alphaproteobacteria</taxon>
        <taxon>Hyphomicrobiales</taxon>
        <taxon>Methylobacteriaceae</taxon>
        <taxon>Microvirga</taxon>
    </lineage>
</organism>
<feature type="transmembrane region" description="Helical" evidence="9">
    <location>
        <begin position="65"/>
        <end position="82"/>
    </location>
</feature>
<feature type="transmembrane region" description="Helical" evidence="9">
    <location>
        <begin position="376"/>
        <end position="400"/>
    </location>
</feature>
<feature type="transmembrane region" description="Helical" evidence="9">
    <location>
        <begin position="231"/>
        <end position="247"/>
    </location>
</feature>
<evidence type="ECO:0000256" key="1">
    <source>
        <dbReference type="ARBA" id="ARBA00004651"/>
    </source>
</evidence>
<evidence type="ECO:0000256" key="8">
    <source>
        <dbReference type="SAM" id="MobiDB-lite"/>
    </source>
</evidence>
<feature type="transmembrane region" description="Helical" evidence="9">
    <location>
        <begin position="192"/>
        <end position="211"/>
    </location>
</feature>
<keyword evidence="6" id="KW-0406">Ion transport</keyword>
<feature type="transmembrane region" description="Helical" evidence="9">
    <location>
        <begin position="289"/>
        <end position="310"/>
    </location>
</feature>
<dbReference type="PANTHER" id="PTHR32507:SF8">
    <property type="entry name" value="CNH1P"/>
    <property type="match status" value="1"/>
</dbReference>
<feature type="transmembrane region" description="Helical" evidence="9">
    <location>
        <begin position="32"/>
        <end position="53"/>
    </location>
</feature>
<dbReference type="GO" id="GO:0005886">
    <property type="term" value="C:plasma membrane"/>
    <property type="evidence" value="ECO:0007669"/>
    <property type="project" value="UniProtKB-SubCell"/>
</dbReference>
<dbReference type="GO" id="GO:1902600">
    <property type="term" value="P:proton transmembrane transport"/>
    <property type="evidence" value="ECO:0007669"/>
    <property type="project" value="InterPro"/>
</dbReference>
<dbReference type="AlphaFoldDB" id="A0A5P9JQ58"/>
<dbReference type="InterPro" id="IPR006153">
    <property type="entry name" value="Cation/H_exchanger_TM"/>
</dbReference>
<keyword evidence="4 9" id="KW-0812">Transmembrane</keyword>
<proteinExistence type="predicted"/>
<evidence type="ECO:0000313" key="11">
    <source>
        <dbReference type="EMBL" id="QFU14902.1"/>
    </source>
</evidence>